<dbReference type="OrthoDB" id="1274181at2"/>
<reference evidence="4" key="1">
    <citation type="submission" date="2016-12" db="EMBL/GenBank/DDBJ databases">
        <authorList>
            <person name="Varghese N."/>
            <person name="Submissions S."/>
        </authorList>
    </citation>
    <scope>NUCLEOTIDE SEQUENCE [LARGE SCALE GENOMIC DNA]</scope>
    <source>
        <strain evidence="4">DSM 16779</strain>
    </source>
</reference>
<dbReference type="Proteomes" id="UP000184782">
    <property type="component" value="Unassembled WGS sequence"/>
</dbReference>
<keyword evidence="4" id="KW-1185">Reference proteome</keyword>
<evidence type="ECO:0008006" key="5">
    <source>
        <dbReference type="Google" id="ProtNLM"/>
    </source>
</evidence>
<dbReference type="AlphaFoldDB" id="A0A1N6IUI1"/>
<evidence type="ECO:0000256" key="1">
    <source>
        <dbReference type="SAM" id="Phobius"/>
    </source>
</evidence>
<keyword evidence="1" id="KW-0812">Transmembrane</keyword>
<dbReference type="EMBL" id="FSRQ01000005">
    <property type="protein sequence ID" value="SIO35673.1"/>
    <property type="molecule type" value="Genomic_DNA"/>
</dbReference>
<feature type="transmembrane region" description="Helical" evidence="1">
    <location>
        <begin position="52"/>
        <end position="69"/>
    </location>
</feature>
<organism evidence="3 4">
    <name type="scientific">Chryseobacterium scophthalmum</name>
    <dbReference type="NCBI Taxonomy" id="59733"/>
    <lineage>
        <taxon>Bacteria</taxon>
        <taxon>Pseudomonadati</taxon>
        <taxon>Bacteroidota</taxon>
        <taxon>Flavobacteriia</taxon>
        <taxon>Flavobacteriales</taxon>
        <taxon>Weeksellaceae</taxon>
        <taxon>Chryseobacterium group</taxon>
        <taxon>Chryseobacterium</taxon>
    </lineage>
</organism>
<protein>
    <recommendedName>
        <fullName evidence="5">Signal peptidase</fullName>
    </recommendedName>
</protein>
<keyword evidence="1" id="KW-0472">Membrane</keyword>
<gene>
    <name evidence="3" type="ORF">SAMN05421769_3759</name>
</gene>
<dbReference type="STRING" id="59733.SAMN05421769_3759"/>
<keyword evidence="1" id="KW-1133">Transmembrane helix</keyword>
<evidence type="ECO:0000313" key="3">
    <source>
        <dbReference type="EMBL" id="SIO35673.1"/>
    </source>
</evidence>
<name>A0A1N6IUI1_9FLAO</name>
<evidence type="ECO:0000313" key="4">
    <source>
        <dbReference type="Proteomes" id="UP000184782"/>
    </source>
</evidence>
<dbReference type="RefSeq" id="WP_074231945.1">
    <property type="nucleotide sequence ID" value="NZ_FSRQ01000005.1"/>
</dbReference>
<evidence type="ECO:0000256" key="2">
    <source>
        <dbReference type="SAM" id="SignalP"/>
    </source>
</evidence>
<feature type="chain" id="PRO_5013246836" description="Signal peptidase" evidence="2">
    <location>
        <begin position="23"/>
        <end position="77"/>
    </location>
</feature>
<feature type="signal peptide" evidence="2">
    <location>
        <begin position="1"/>
        <end position="22"/>
    </location>
</feature>
<sequence>MKNKLIILIALFVSYISMFAQSSEPIVGPNNPPDPQVEGNGFGAQATSPIDMYVYVLAIVAIIGIAYFAKKYKTQKI</sequence>
<keyword evidence="2" id="KW-0732">Signal</keyword>
<proteinExistence type="predicted"/>
<accession>A0A1N6IUI1</accession>